<organism evidence="1 2">
    <name type="scientific">Pueribacillus theae</name>
    <dbReference type="NCBI Taxonomy" id="2171751"/>
    <lineage>
        <taxon>Bacteria</taxon>
        <taxon>Bacillati</taxon>
        <taxon>Bacillota</taxon>
        <taxon>Bacilli</taxon>
        <taxon>Bacillales</taxon>
        <taxon>Bacillaceae</taxon>
        <taxon>Pueribacillus</taxon>
    </lineage>
</organism>
<dbReference type="EMBL" id="QCZG01000015">
    <property type="protein sequence ID" value="PWA11913.1"/>
    <property type="molecule type" value="Genomic_DNA"/>
</dbReference>
<dbReference type="InterPro" id="IPR014852">
    <property type="entry name" value="YwhD"/>
</dbReference>
<name>A0A2U1K4K0_9BACI</name>
<sequence length="176" mass="19980">MLEGFVMKDIFSNDNSQFNIVSGDSTDGHGGFGVGTFTLNNMTPVFVDIEAGEAFIDVGAMHARSRVEKRVKFLPDKDAVPDAKPYWLVWVTVERKEEGPYYAGVTACEMTVNKELKRGYKNFPDHVNKMDKSRKGQIIVEHMDDKSKTILKNFLEDFDSEMWQRSSKELKDGLTV</sequence>
<dbReference type="AlphaFoldDB" id="A0A2U1K4K0"/>
<comment type="caution">
    <text evidence="1">The sequence shown here is derived from an EMBL/GenBank/DDBJ whole genome shotgun (WGS) entry which is preliminary data.</text>
</comment>
<proteinExistence type="predicted"/>
<dbReference type="Pfam" id="PF08741">
    <property type="entry name" value="YwhD"/>
    <property type="match status" value="1"/>
</dbReference>
<gene>
    <name evidence="1" type="ORF">DCC39_09000</name>
</gene>
<dbReference type="Proteomes" id="UP000245998">
    <property type="component" value="Unassembled WGS sequence"/>
</dbReference>
<evidence type="ECO:0008006" key="3">
    <source>
        <dbReference type="Google" id="ProtNLM"/>
    </source>
</evidence>
<evidence type="ECO:0000313" key="2">
    <source>
        <dbReference type="Proteomes" id="UP000245998"/>
    </source>
</evidence>
<keyword evidence="2" id="KW-1185">Reference proteome</keyword>
<accession>A0A2U1K4K0</accession>
<evidence type="ECO:0000313" key="1">
    <source>
        <dbReference type="EMBL" id="PWA11913.1"/>
    </source>
</evidence>
<reference evidence="1 2" key="1">
    <citation type="submission" date="2018-04" db="EMBL/GenBank/DDBJ databases">
        <title>Camelliibacillus theae gen. nov., sp. nov., isolated from Pu'er tea.</title>
        <authorList>
            <person name="Niu L."/>
        </authorList>
    </citation>
    <scope>NUCLEOTIDE SEQUENCE [LARGE SCALE GENOMIC DNA]</scope>
    <source>
        <strain evidence="1 2">T8</strain>
    </source>
</reference>
<protein>
    <recommendedName>
        <fullName evidence="3">YwhD family protein</fullName>
    </recommendedName>
</protein>
<dbReference type="OrthoDB" id="2374547at2"/>